<organism evidence="2 3">
    <name type="scientific">Halobacillus litoralis</name>
    <dbReference type="NCBI Taxonomy" id="45668"/>
    <lineage>
        <taxon>Bacteria</taxon>
        <taxon>Bacillati</taxon>
        <taxon>Bacillota</taxon>
        <taxon>Bacilli</taxon>
        <taxon>Bacillales</taxon>
        <taxon>Bacillaceae</taxon>
        <taxon>Halobacillus</taxon>
    </lineage>
</organism>
<keyword evidence="1" id="KW-0812">Transmembrane</keyword>
<evidence type="ECO:0000313" key="3">
    <source>
        <dbReference type="Proteomes" id="UP000460949"/>
    </source>
</evidence>
<protein>
    <submittedName>
        <fullName evidence="2">Uncharacterized protein</fullName>
    </submittedName>
</protein>
<feature type="transmembrane region" description="Helical" evidence="1">
    <location>
        <begin position="95"/>
        <end position="113"/>
    </location>
</feature>
<accession>A0A845DV54</accession>
<evidence type="ECO:0000313" key="2">
    <source>
        <dbReference type="EMBL" id="MYL20192.1"/>
    </source>
</evidence>
<name>A0A845DV54_9BACI</name>
<comment type="caution">
    <text evidence="2">The sequence shown here is derived from an EMBL/GenBank/DDBJ whole genome shotgun (WGS) entry which is preliminary data.</text>
</comment>
<feature type="transmembrane region" description="Helical" evidence="1">
    <location>
        <begin position="125"/>
        <end position="147"/>
    </location>
</feature>
<feature type="transmembrane region" description="Helical" evidence="1">
    <location>
        <begin position="63"/>
        <end position="83"/>
    </location>
</feature>
<sequence>MDNVSWEEITSTREQLRDQYWDYWLSENVFSYQWWIMIAVNAGCILLWRFYVDRSRLFEVLTAGFLVVVITTVLDTLLIQYVLTSYPISPTPLSPSFFVSTYVVLPVLYMWIYQRYSTWKQYLPVLLAASFVSAYIGEGLLRILHIYEYIHWKAFYSVLVFTAIGVTVKLTMMGWREFEKY</sequence>
<feature type="transmembrane region" description="Helical" evidence="1">
    <location>
        <begin position="153"/>
        <end position="172"/>
    </location>
</feature>
<evidence type="ECO:0000256" key="1">
    <source>
        <dbReference type="SAM" id="Phobius"/>
    </source>
</evidence>
<dbReference type="NCBIfam" id="NF041644">
    <property type="entry name" value="CBO0543_fam"/>
    <property type="match status" value="1"/>
</dbReference>
<proteinExistence type="predicted"/>
<dbReference type="EMBL" id="WMET01000002">
    <property type="protein sequence ID" value="MYL20192.1"/>
    <property type="molecule type" value="Genomic_DNA"/>
</dbReference>
<keyword evidence="1" id="KW-1133">Transmembrane helix</keyword>
<feature type="transmembrane region" description="Helical" evidence="1">
    <location>
        <begin position="32"/>
        <end position="51"/>
    </location>
</feature>
<dbReference type="AlphaFoldDB" id="A0A845DV54"/>
<dbReference type="InterPro" id="IPR048147">
    <property type="entry name" value="CBO0543-like"/>
</dbReference>
<keyword evidence="1" id="KW-0472">Membrane</keyword>
<reference evidence="2 3" key="1">
    <citation type="submission" date="2019-11" db="EMBL/GenBank/DDBJ databases">
        <title>Genome sequences of 17 halophilic strains isolated from different environments.</title>
        <authorList>
            <person name="Furrow R.E."/>
        </authorList>
    </citation>
    <scope>NUCLEOTIDE SEQUENCE [LARGE SCALE GENOMIC DNA]</scope>
    <source>
        <strain evidence="2 3">22511_23_Filter</strain>
    </source>
</reference>
<gene>
    <name evidence="2" type="ORF">GLW04_09865</name>
</gene>
<dbReference type="Proteomes" id="UP000460949">
    <property type="component" value="Unassembled WGS sequence"/>
</dbReference>
<dbReference type="RefSeq" id="WP_160836675.1">
    <property type="nucleotide sequence ID" value="NZ_WMET01000002.1"/>
</dbReference>